<keyword evidence="4" id="KW-0175">Coiled coil</keyword>
<dbReference type="PANTHER" id="PTHR30204:SF94">
    <property type="entry name" value="HEAVY METAL-DEPENDENT TRANSCRIPTIONAL REGULATOR HI_0293-RELATED"/>
    <property type="match status" value="1"/>
</dbReference>
<dbReference type="Pfam" id="PF00376">
    <property type="entry name" value="MerR"/>
    <property type="match status" value="1"/>
</dbReference>
<dbReference type="Gene3D" id="1.10.1660.10">
    <property type="match status" value="1"/>
</dbReference>
<keyword evidence="3" id="KW-0804">Transcription</keyword>
<dbReference type="OrthoDB" id="9808480at2"/>
<feature type="domain" description="HTH merR-type" evidence="5">
    <location>
        <begin position="1"/>
        <end position="71"/>
    </location>
</feature>
<dbReference type="Proteomes" id="UP000029452">
    <property type="component" value="Unassembled WGS sequence"/>
</dbReference>
<gene>
    <name evidence="6" type="ORF">LptCag_1125</name>
</gene>
<dbReference type="GO" id="GO:0003700">
    <property type="term" value="F:DNA-binding transcription factor activity"/>
    <property type="evidence" value="ECO:0007669"/>
    <property type="project" value="InterPro"/>
</dbReference>
<evidence type="ECO:0000256" key="3">
    <source>
        <dbReference type="ARBA" id="ARBA00023163"/>
    </source>
</evidence>
<evidence type="ECO:0000256" key="1">
    <source>
        <dbReference type="ARBA" id="ARBA00023015"/>
    </source>
</evidence>
<dbReference type="Pfam" id="PF09278">
    <property type="entry name" value="MerR-DNA-bind"/>
    <property type="match status" value="1"/>
</dbReference>
<dbReference type="PROSITE" id="PS50937">
    <property type="entry name" value="HTH_MERR_2"/>
    <property type="match status" value="1"/>
</dbReference>
<evidence type="ECO:0000313" key="7">
    <source>
        <dbReference type="Proteomes" id="UP000029452"/>
    </source>
</evidence>
<dbReference type="SUPFAM" id="SSF46955">
    <property type="entry name" value="Putative DNA-binding domain"/>
    <property type="match status" value="1"/>
</dbReference>
<keyword evidence="1" id="KW-0805">Transcription regulation</keyword>
<dbReference type="CDD" id="cd04770">
    <property type="entry name" value="HTH_HMRTR"/>
    <property type="match status" value="1"/>
</dbReference>
<organism evidence="6 7">
    <name type="scientific">Leptospirillum ferriphilum</name>
    <dbReference type="NCBI Taxonomy" id="178606"/>
    <lineage>
        <taxon>Bacteria</taxon>
        <taxon>Pseudomonadati</taxon>
        <taxon>Nitrospirota</taxon>
        <taxon>Nitrospiria</taxon>
        <taxon>Nitrospirales</taxon>
        <taxon>Nitrospiraceae</taxon>
        <taxon>Leptospirillum</taxon>
    </lineage>
</organism>
<evidence type="ECO:0000259" key="5">
    <source>
        <dbReference type="PROSITE" id="PS50937"/>
    </source>
</evidence>
<comment type="caution">
    <text evidence="6">The sequence shown here is derived from an EMBL/GenBank/DDBJ whole genome shotgun (WGS) entry which is preliminary data.</text>
</comment>
<sequence>MGLLIGAVAKMSETSIDTIRFYEKNGLIPPPSRRESGYREYPGETVARLAFIRNAKELGFTLSEIREMLDLRTTPGTPCQSVQKLAEDKIRVATEKIERLTRIRAALETLVEACRAPDHPTSDCPILDALDISLR</sequence>
<name>A0A094WFE1_9BACT</name>
<dbReference type="PRINTS" id="PR00040">
    <property type="entry name" value="HTHMERR"/>
</dbReference>
<dbReference type="SMART" id="SM00422">
    <property type="entry name" value="HTH_MERR"/>
    <property type="match status" value="1"/>
</dbReference>
<dbReference type="EMBL" id="JPGK01000003">
    <property type="protein sequence ID" value="KGA94362.1"/>
    <property type="molecule type" value="Genomic_DNA"/>
</dbReference>
<proteinExistence type="predicted"/>
<accession>A0A094WFE1</accession>
<dbReference type="PATRIC" id="fig|178606.4.peg.936"/>
<evidence type="ECO:0000256" key="4">
    <source>
        <dbReference type="SAM" id="Coils"/>
    </source>
</evidence>
<dbReference type="InterPro" id="IPR047057">
    <property type="entry name" value="MerR_fam"/>
</dbReference>
<evidence type="ECO:0000256" key="2">
    <source>
        <dbReference type="ARBA" id="ARBA00023125"/>
    </source>
</evidence>
<dbReference type="GO" id="GO:0003677">
    <property type="term" value="F:DNA binding"/>
    <property type="evidence" value="ECO:0007669"/>
    <property type="project" value="UniProtKB-KW"/>
</dbReference>
<reference evidence="6 7" key="1">
    <citation type="submission" date="2014-06" db="EMBL/GenBank/DDBJ databases">
        <title>Draft genome sequence of iron oxidizing acidophile Leptospirillum ferriphilum DSM14647.</title>
        <authorList>
            <person name="Cardenas J.P."/>
            <person name="Lazcano M."/>
            <person name="Ossandon F.J."/>
            <person name="Corbett M."/>
            <person name="Holmes D.S."/>
            <person name="Watkin E."/>
        </authorList>
    </citation>
    <scope>NUCLEOTIDE SEQUENCE [LARGE SCALE GENOMIC DNA]</scope>
    <source>
        <strain evidence="6 7">DSM 14647</strain>
    </source>
</reference>
<dbReference type="InterPro" id="IPR015358">
    <property type="entry name" value="Tscrpt_reg_MerR_DNA-bd"/>
</dbReference>
<dbReference type="RefSeq" id="WP_036081584.1">
    <property type="nucleotide sequence ID" value="NZ_JBPKCJ010000003.1"/>
</dbReference>
<dbReference type="InterPro" id="IPR000551">
    <property type="entry name" value="MerR-type_HTH_dom"/>
</dbReference>
<protein>
    <submittedName>
        <fullName evidence="6">Transcriptional regulator, MerR family</fullName>
    </submittedName>
</protein>
<dbReference type="AlphaFoldDB" id="A0A094WFE1"/>
<evidence type="ECO:0000313" key="6">
    <source>
        <dbReference type="EMBL" id="KGA94362.1"/>
    </source>
</evidence>
<dbReference type="PANTHER" id="PTHR30204">
    <property type="entry name" value="REDOX-CYCLING DRUG-SENSING TRANSCRIPTIONAL ACTIVATOR SOXR"/>
    <property type="match status" value="1"/>
</dbReference>
<keyword evidence="2" id="KW-0238">DNA-binding</keyword>
<dbReference type="InterPro" id="IPR009061">
    <property type="entry name" value="DNA-bd_dom_put_sf"/>
</dbReference>
<feature type="coiled-coil region" evidence="4">
    <location>
        <begin position="83"/>
        <end position="110"/>
    </location>
</feature>